<comment type="subcellular location">
    <subcellularLocation>
        <location evidence="1">Cell membrane</location>
        <topology evidence="1">Multi-pass membrane protein</topology>
    </subcellularLocation>
</comment>
<feature type="transmembrane region" description="Helical" evidence="6">
    <location>
        <begin position="63"/>
        <end position="81"/>
    </location>
</feature>
<evidence type="ECO:0000256" key="3">
    <source>
        <dbReference type="ARBA" id="ARBA00022692"/>
    </source>
</evidence>
<evidence type="ECO:0000313" key="8">
    <source>
        <dbReference type="EMBL" id="HIH16712.1"/>
    </source>
</evidence>
<reference evidence="9" key="2">
    <citation type="submission" date="2021-03" db="EMBL/GenBank/DDBJ databases">
        <authorList>
            <person name="Jaffe A."/>
        </authorList>
    </citation>
    <scope>NUCLEOTIDE SEQUENCE</scope>
    <source>
        <strain evidence="9">RIFCSPLOWO2_01_FULL_58_19</strain>
    </source>
</reference>
<keyword evidence="4 6" id="KW-1133">Transmembrane helix</keyword>
<evidence type="ECO:0000256" key="1">
    <source>
        <dbReference type="ARBA" id="ARBA00004651"/>
    </source>
</evidence>
<evidence type="ECO:0000259" key="7">
    <source>
        <dbReference type="Pfam" id="PF00482"/>
    </source>
</evidence>
<dbReference type="InterPro" id="IPR018076">
    <property type="entry name" value="T2SS_GspF_dom"/>
</dbReference>
<gene>
    <name evidence="8" type="ORF">HA252_04875</name>
    <name evidence="9" type="ORF">J4203_02835</name>
</gene>
<dbReference type="Proteomes" id="UP000564964">
    <property type="component" value="Unassembled WGS sequence"/>
</dbReference>
<protein>
    <submittedName>
        <fullName evidence="9">Type II secretion system F family protein</fullName>
    </submittedName>
</protein>
<dbReference type="EMBL" id="JAGVWE010000002">
    <property type="protein sequence ID" value="MBS3062783.1"/>
    <property type="molecule type" value="Genomic_DNA"/>
</dbReference>
<dbReference type="PANTHER" id="PTHR35402:SF1">
    <property type="entry name" value="TYPE II SECRETION SYSTEM PROTEIN GSPF DOMAIN-CONTAINING PROTEIN"/>
    <property type="match status" value="1"/>
</dbReference>
<evidence type="ECO:0000256" key="6">
    <source>
        <dbReference type="SAM" id="Phobius"/>
    </source>
</evidence>
<reference evidence="8" key="1">
    <citation type="journal article" date="2020" name="bioRxiv">
        <title>A rank-normalized archaeal taxonomy based on genome phylogeny resolves widespread incomplete and uneven classifications.</title>
        <authorList>
            <person name="Rinke C."/>
            <person name="Chuvochina M."/>
            <person name="Mussig A.J."/>
            <person name="Chaumeil P.-A."/>
            <person name="Waite D.W."/>
            <person name="Whitman W.B."/>
            <person name="Parks D.H."/>
            <person name="Hugenholtz P."/>
        </authorList>
    </citation>
    <scope>NUCLEOTIDE SEQUENCE</scope>
    <source>
        <strain evidence="8">UBA10219</strain>
    </source>
</reference>
<keyword evidence="5 6" id="KW-0472">Membrane</keyword>
<dbReference type="EMBL" id="DUGH01000118">
    <property type="protein sequence ID" value="HIH16712.1"/>
    <property type="molecule type" value="Genomic_DNA"/>
</dbReference>
<reference evidence="9" key="3">
    <citation type="submission" date="2021-05" db="EMBL/GenBank/DDBJ databases">
        <title>Protein family content uncovers lineage relationships and bacterial pathway maintenance mechanisms in DPANN archaea.</title>
        <authorList>
            <person name="Castelle C.J."/>
            <person name="Meheust R."/>
            <person name="Jaffe A.L."/>
            <person name="Seitz K."/>
            <person name="Gong X."/>
            <person name="Baker B.J."/>
            <person name="Banfield J.F."/>
        </authorList>
    </citation>
    <scope>NUCLEOTIDE SEQUENCE</scope>
    <source>
        <strain evidence="9">RIFCSPLOWO2_01_FULL_58_19</strain>
    </source>
</reference>
<dbReference type="InterPro" id="IPR056569">
    <property type="entry name" value="ArlJ-like"/>
</dbReference>
<organism evidence="8 10">
    <name type="scientific">Candidatus Iainarchaeum sp</name>
    <dbReference type="NCBI Taxonomy" id="3101447"/>
    <lineage>
        <taxon>Archaea</taxon>
        <taxon>Candidatus Iainarchaeota</taxon>
        <taxon>Candidatus Iainarchaeia</taxon>
        <taxon>Candidatus Iainarchaeales</taxon>
        <taxon>Candidatus Iainarchaeaceae</taxon>
        <taxon>Candidatus Iainarchaeum</taxon>
    </lineage>
</organism>
<dbReference type="AlphaFoldDB" id="A0A7J4JG31"/>
<feature type="domain" description="Type II secretion system protein GspF" evidence="7">
    <location>
        <begin position="100"/>
        <end position="221"/>
    </location>
</feature>
<evidence type="ECO:0000256" key="5">
    <source>
        <dbReference type="ARBA" id="ARBA00023136"/>
    </source>
</evidence>
<evidence type="ECO:0000313" key="10">
    <source>
        <dbReference type="Proteomes" id="UP000564964"/>
    </source>
</evidence>
<dbReference type="GO" id="GO:0005886">
    <property type="term" value="C:plasma membrane"/>
    <property type="evidence" value="ECO:0007669"/>
    <property type="project" value="UniProtKB-SubCell"/>
</dbReference>
<feature type="transmembrane region" description="Helical" evidence="6">
    <location>
        <begin position="305"/>
        <end position="332"/>
    </location>
</feature>
<accession>A0A7J4JG31</accession>
<keyword evidence="2" id="KW-1003">Cell membrane</keyword>
<evidence type="ECO:0000256" key="4">
    <source>
        <dbReference type="ARBA" id="ARBA00022989"/>
    </source>
</evidence>
<proteinExistence type="predicted"/>
<evidence type="ECO:0000313" key="9">
    <source>
        <dbReference type="EMBL" id="MBS3062783.1"/>
    </source>
</evidence>
<keyword evidence="3 6" id="KW-0812">Transmembrane</keyword>
<feature type="transmembrane region" description="Helical" evidence="6">
    <location>
        <begin position="35"/>
        <end position="57"/>
    </location>
</feature>
<sequence length="333" mass="36087">MGFYESTASLAPKPMREAFAKQLLYADVRLEVRRFVGFLLVYSLVASLVVASVLALFLHIPPAFTFLGFFAGFLVVPYLMLSLSADGKGQFVERILPDALQLISSNIRAGLTTEKALIVSARPEFGPLERELKRSSTEIMSGVPVEIALNGMPGRIKSRILEQTVWLLSRGIGSGGEISDLLIQLSNNLREQNALREEEQADVSTYVILIFFSSAFGAPALYGVSSFIVQVMTAQKPNVGSINLPAGTGGVSGFTTSMLQASKSTITVDFVVLFIEIMIVFGALFSAMTLGVINKGKEKEGLKYLPFLLLASFGVFLIVRTALLTVFGPILLK</sequence>
<feature type="transmembrane region" description="Helical" evidence="6">
    <location>
        <begin position="206"/>
        <end position="229"/>
    </location>
</feature>
<feature type="transmembrane region" description="Helical" evidence="6">
    <location>
        <begin position="270"/>
        <end position="293"/>
    </location>
</feature>
<dbReference type="Pfam" id="PF00482">
    <property type="entry name" value="T2SSF"/>
    <property type="match status" value="1"/>
</dbReference>
<dbReference type="Proteomes" id="UP000678237">
    <property type="component" value="Unassembled WGS sequence"/>
</dbReference>
<name>A0A7J4JG31_9ARCH</name>
<comment type="caution">
    <text evidence="8">The sequence shown here is derived from an EMBL/GenBank/DDBJ whole genome shotgun (WGS) entry which is preliminary data.</text>
</comment>
<dbReference type="PANTHER" id="PTHR35402">
    <property type="entry name" value="INTEGRAL MEMBRANE PROTEIN-RELATED"/>
    <property type="match status" value="1"/>
</dbReference>
<evidence type="ECO:0000256" key="2">
    <source>
        <dbReference type="ARBA" id="ARBA00022475"/>
    </source>
</evidence>